<keyword evidence="8" id="KW-1185">Reference proteome</keyword>
<evidence type="ECO:0000313" key="8">
    <source>
        <dbReference type="Proteomes" id="UP000290624"/>
    </source>
</evidence>
<dbReference type="RefSeq" id="WP_129458760.1">
    <property type="nucleotide sequence ID" value="NZ_PPCV01000005.1"/>
</dbReference>
<evidence type="ECO:0000256" key="1">
    <source>
        <dbReference type="ARBA" id="ARBA00010688"/>
    </source>
</evidence>
<dbReference type="InterPro" id="IPR002173">
    <property type="entry name" value="Carboh/pur_kinase_PfkB_CS"/>
</dbReference>
<dbReference type="Proteomes" id="UP000290624">
    <property type="component" value="Unassembled WGS sequence"/>
</dbReference>
<keyword evidence="4 7" id="KW-0418">Kinase</keyword>
<proteinExistence type="inferred from homology"/>
<dbReference type="PROSITE" id="PS00584">
    <property type="entry name" value="PFKB_KINASES_2"/>
    <property type="match status" value="1"/>
</dbReference>
<evidence type="ECO:0000256" key="4">
    <source>
        <dbReference type="ARBA" id="ARBA00022777"/>
    </source>
</evidence>
<keyword evidence="2" id="KW-0808">Transferase</keyword>
<sequence length="328" mass="33610">MTTTESAILCVGEALIDVVRRPGCEASEHVGGSLLNVAAGMAALGVPTHLASWWGQDARGERLAAFARAAGVAIVPGTAGAKATPIAQADLDADGQARYTFDLTWELPTLPTEGIEHIHTGSLAATVEPGGSAVAAEMARLRSSATISYDPNARPAIMGSPAAVVERVEALVALSDVVKASDEDLMWLYPDVPPATTLERWGTLGPTLVVMTRGARGALARLAHVDTSLEVAAPSVQVGDTVGAGDSFMAGLLAGLRQAGLLGGPAARERLRRARWEDLAVPLRQAALTSAVTVGRAGAYAPGPDEVAALNAADTASSVAALEAHDHR</sequence>
<comment type="similarity">
    <text evidence="1">Belongs to the carbohydrate kinase PfkB family.</text>
</comment>
<accession>A0A4Q2EEK7</accession>
<dbReference type="InterPro" id="IPR050306">
    <property type="entry name" value="PfkB_Carbo_kinase"/>
</dbReference>
<evidence type="ECO:0000256" key="2">
    <source>
        <dbReference type="ARBA" id="ARBA00022679"/>
    </source>
</evidence>
<dbReference type="Gene3D" id="3.40.1190.20">
    <property type="match status" value="1"/>
</dbReference>
<evidence type="ECO:0000256" key="5">
    <source>
        <dbReference type="ARBA" id="ARBA00022840"/>
    </source>
</evidence>
<comment type="caution">
    <text evidence="7">The sequence shown here is derived from an EMBL/GenBank/DDBJ whole genome shotgun (WGS) entry which is preliminary data.</text>
</comment>
<dbReference type="SUPFAM" id="SSF53613">
    <property type="entry name" value="Ribokinase-like"/>
    <property type="match status" value="1"/>
</dbReference>
<keyword evidence="3" id="KW-0547">Nucleotide-binding</keyword>
<dbReference type="GO" id="GO:0016301">
    <property type="term" value="F:kinase activity"/>
    <property type="evidence" value="ECO:0007669"/>
    <property type="project" value="UniProtKB-KW"/>
</dbReference>
<feature type="domain" description="Carbohydrate kinase PfkB" evidence="6">
    <location>
        <begin position="8"/>
        <end position="302"/>
    </location>
</feature>
<keyword evidence="5" id="KW-0067">ATP-binding</keyword>
<dbReference type="EMBL" id="PPCV01000005">
    <property type="protein sequence ID" value="RXW32020.1"/>
    <property type="molecule type" value="Genomic_DNA"/>
</dbReference>
<dbReference type="InterPro" id="IPR029056">
    <property type="entry name" value="Ribokinase-like"/>
</dbReference>
<dbReference type="Pfam" id="PF00294">
    <property type="entry name" value="PfkB"/>
    <property type="match status" value="1"/>
</dbReference>
<reference evidence="7 8" key="1">
    <citation type="submission" date="2018-01" db="EMBL/GenBank/DDBJ databases">
        <title>Lactibacter flavus gen. nov., sp. nov., a novel bacterium of the family Propionibacteriaceae isolated from raw milk and dairy products.</title>
        <authorList>
            <person name="Wenning M."/>
            <person name="Breitenwieser F."/>
            <person name="Huptas C."/>
            <person name="von Neubeck M."/>
            <person name="Busse H.-J."/>
            <person name="Scherer S."/>
        </authorList>
    </citation>
    <scope>NUCLEOTIDE SEQUENCE [LARGE SCALE GENOMIC DNA]</scope>
    <source>
        <strain evidence="7 8">VG341</strain>
    </source>
</reference>
<evidence type="ECO:0000256" key="3">
    <source>
        <dbReference type="ARBA" id="ARBA00022741"/>
    </source>
</evidence>
<evidence type="ECO:0000259" key="6">
    <source>
        <dbReference type="Pfam" id="PF00294"/>
    </source>
</evidence>
<dbReference type="OrthoDB" id="9795789at2"/>
<gene>
    <name evidence="7" type="ORF">C1706_08210</name>
</gene>
<organism evidence="7 8">
    <name type="scientific">Propioniciclava flava</name>
    <dbReference type="NCBI Taxonomy" id="2072026"/>
    <lineage>
        <taxon>Bacteria</taxon>
        <taxon>Bacillati</taxon>
        <taxon>Actinomycetota</taxon>
        <taxon>Actinomycetes</taxon>
        <taxon>Propionibacteriales</taxon>
        <taxon>Propionibacteriaceae</taxon>
        <taxon>Propioniciclava</taxon>
    </lineage>
</organism>
<dbReference type="PANTHER" id="PTHR43085">
    <property type="entry name" value="HEXOKINASE FAMILY MEMBER"/>
    <property type="match status" value="1"/>
</dbReference>
<name>A0A4Q2EEK7_9ACTN</name>
<protein>
    <submittedName>
        <fullName evidence="7">Carbohydrate kinase</fullName>
    </submittedName>
</protein>
<dbReference type="GO" id="GO:0005524">
    <property type="term" value="F:ATP binding"/>
    <property type="evidence" value="ECO:0007669"/>
    <property type="project" value="UniProtKB-KW"/>
</dbReference>
<dbReference type="InterPro" id="IPR011611">
    <property type="entry name" value="PfkB_dom"/>
</dbReference>
<evidence type="ECO:0000313" key="7">
    <source>
        <dbReference type="EMBL" id="RXW32020.1"/>
    </source>
</evidence>
<dbReference type="PANTHER" id="PTHR43085:SF1">
    <property type="entry name" value="PSEUDOURIDINE KINASE-RELATED"/>
    <property type="match status" value="1"/>
</dbReference>
<dbReference type="AlphaFoldDB" id="A0A4Q2EEK7"/>